<proteinExistence type="predicted"/>
<evidence type="ECO:0000313" key="3">
    <source>
        <dbReference type="Proteomes" id="UP000676885"/>
    </source>
</evidence>
<gene>
    <name evidence="2" type="ORF">KKR91_15880</name>
</gene>
<feature type="compositionally biased region" description="Low complexity" evidence="1">
    <location>
        <begin position="1"/>
        <end position="18"/>
    </location>
</feature>
<sequence length="135" mass="14969">MTSSPSALLPRSAAPESPGSAGQATQQRPGPGQSRAVTHAHYRREPYVRCRMGTAIIDGKAAAWTRTQVLLHWIDDAGRAHNRWIPAETVHRIPRDKSAWQDPYDDWSFYYPVTQTPAELRHYPGRGVDAVPAAA</sequence>
<dbReference type="AlphaFoldDB" id="A0A975M516"/>
<dbReference type="RefSeq" id="WP_210227387.1">
    <property type="nucleotide sequence ID" value="NZ_CP076022.1"/>
</dbReference>
<evidence type="ECO:0000313" key="2">
    <source>
        <dbReference type="EMBL" id="QWC09914.1"/>
    </source>
</evidence>
<dbReference type="KEGG" id="ajg:KKR91_15880"/>
<protein>
    <submittedName>
        <fullName evidence="2">Uncharacterized protein</fullName>
    </submittedName>
</protein>
<dbReference type="EMBL" id="CP076022">
    <property type="protein sequence ID" value="QWC09914.1"/>
    <property type="molecule type" value="Genomic_DNA"/>
</dbReference>
<dbReference type="Proteomes" id="UP000676885">
    <property type="component" value="Chromosome"/>
</dbReference>
<evidence type="ECO:0000256" key="1">
    <source>
        <dbReference type="SAM" id="MobiDB-lite"/>
    </source>
</evidence>
<organism evidence="2 3">
    <name type="scientific">Arthrobacter jiangjiafuii</name>
    <dbReference type="NCBI Taxonomy" id="2817475"/>
    <lineage>
        <taxon>Bacteria</taxon>
        <taxon>Bacillati</taxon>
        <taxon>Actinomycetota</taxon>
        <taxon>Actinomycetes</taxon>
        <taxon>Micrococcales</taxon>
        <taxon>Micrococcaceae</taxon>
        <taxon>Arthrobacter</taxon>
    </lineage>
</organism>
<keyword evidence="3" id="KW-1185">Reference proteome</keyword>
<feature type="region of interest" description="Disordered" evidence="1">
    <location>
        <begin position="1"/>
        <end position="40"/>
    </location>
</feature>
<name>A0A975M516_9MICC</name>
<accession>A0A975M516</accession>
<reference evidence="2 3" key="1">
    <citation type="submission" date="2021-05" db="EMBL/GenBank/DDBJ databases">
        <title>Novel species in genus Arthrobacter.</title>
        <authorList>
            <person name="Zhang G."/>
        </authorList>
    </citation>
    <scope>NUCLEOTIDE SEQUENCE [LARGE SCALE GENOMIC DNA]</scope>
    <source>
        <strain evidence="3">zg-ZUI227</strain>
    </source>
</reference>